<evidence type="ECO:0000256" key="1">
    <source>
        <dbReference type="SAM" id="MobiDB-lite"/>
    </source>
</evidence>
<dbReference type="Proteomes" id="UP001066276">
    <property type="component" value="Chromosome 6"/>
</dbReference>
<evidence type="ECO:0000313" key="2">
    <source>
        <dbReference type="EMBL" id="KAJ1134625.1"/>
    </source>
</evidence>
<evidence type="ECO:0000313" key="3">
    <source>
        <dbReference type="Proteomes" id="UP001066276"/>
    </source>
</evidence>
<accession>A0AAV7Q382</accession>
<protein>
    <submittedName>
        <fullName evidence="2">Uncharacterized protein</fullName>
    </submittedName>
</protein>
<name>A0AAV7Q382_PLEWA</name>
<dbReference type="AlphaFoldDB" id="A0AAV7Q382"/>
<feature type="compositionally biased region" description="Low complexity" evidence="1">
    <location>
        <begin position="36"/>
        <end position="47"/>
    </location>
</feature>
<feature type="region of interest" description="Disordered" evidence="1">
    <location>
        <begin position="36"/>
        <end position="78"/>
    </location>
</feature>
<reference evidence="2" key="1">
    <citation type="journal article" date="2022" name="bioRxiv">
        <title>Sequencing and chromosome-scale assembly of the giantPleurodeles waltlgenome.</title>
        <authorList>
            <person name="Brown T."/>
            <person name="Elewa A."/>
            <person name="Iarovenko S."/>
            <person name="Subramanian E."/>
            <person name="Araus A.J."/>
            <person name="Petzold A."/>
            <person name="Susuki M."/>
            <person name="Suzuki K.-i.T."/>
            <person name="Hayashi T."/>
            <person name="Toyoda A."/>
            <person name="Oliveira C."/>
            <person name="Osipova E."/>
            <person name="Leigh N.D."/>
            <person name="Simon A."/>
            <person name="Yun M.H."/>
        </authorList>
    </citation>
    <scope>NUCLEOTIDE SEQUENCE</scope>
    <source>
        <strain evidence="2">20211129_DDA</strain>
        <tissue evidence="2">Liver</tissue>
    </source>
</reference>
<keyword evidence="3" id="KW-1185">Reference proteome</keyword>
<proteinExistence type="predicted"/>
<organism evidence="2 3">
    <name type="scientific">Pleurodeles waltl</name>
    <name type="common">Iberian ribbed newt</name>
    <dbReference type="NCBI Taxonomy" id="8319"/>
    <lineage>
        <taxon>Eukaryota</taxon>
        <taxon>Metazoa</taxon>
        <taxon>Chordata</taxon>
        <taxon>Craniata</taxon>
        <taxon>Vertebrata</taxon>
        <taxon>Euteleostomi</taxon>
        <taxon>Amphibia</taxon>
        <taxon>Batrachia</taxon>
        <taxon>Caudata</taxon>
        <taxon>Salamandroidea</taxon>
        <taxon>Salamandridae</taxon>
        <taxon>Pleurodelinae</taxon>
        <taxon>Pleurodeles</taxon>
    </lineage>
</organism>
<sequence length="116" mass="12666">MLLYPARLKVISGGKLQFFEHPEEVWRWLEMRDRVGPGPSRRSGVGSARTSGVDGSDWRRHGDGPSRVSAQRCDDSDSVSRIEIQQNGTMAVVDPEQAVELAGPSNVEAGMLSVDS</sequence>
<dbReference type="EMBL" id="JANPWB010000010">
    <property type="protein sequence ID" value="KAJ1134625.1"/>
    <property type="molecule type" value="Genomic_DNA"/>
</dbReference>
<comment type="caution">
    <text evidence="2">The sequence shown here is derived from an EMBL/GenBank/DDBJ whole genome shotgun (WGS) entry which is preliminary data.</text>
</comment>
<gene>
    <name evidence="2" type="ORF">NDU88_001076</name>
</gene>